<dbReference type="EMBL" id="NAJL01000013">
    <property type="protein sequence ID" value="TKA29723.1"/>
    <property type="molecule type" value="Genomic_DNA"/>
</dbReference>
<feature type="region of interest" description="Disordered" evidence="1">
    <location>
        <begin position="221"/>
        <end position="248"/>
    </location>
</feature>
<name>A0A4U0U3T5_9PEZI</name>
<feature type="compositionally biased region" description="Basic and acidic residues" evidence="1">
    <location>
        <begin position="236"/>
        <end position="248"/>
    </location>
</feature>
<feature type="domain" description="DUF7918" evidence="2">
    <location>
        <begin position="8"/>
        <end position="227"/>
    </location>
</feature>
<evidence type="ECO:0000256" key="1">
    <source>
        <dbReference type="SAM" id="MobiDB-lite"/>
    </source>
</evidence>
<accession>A0A4U0U3T5</accession>
<evidence type="ECO:0000259" key="2">
    <source>
        <dbReference type="Pfam" id="PF25534"/>
    </source>
</evidence>
<feature type="region of interest" description="Disordered" evidence="1">
    <location>
        <begin position="264"/>
        <end position="312"/>
    </location>
</feature>
<dbReference type="OrthoDB" id="3364132at2759"/>
<dbReference type="Proteomes" id="UP000308549">
    <property type="component" value="Unassembled WGS sequence"/>
</dbReference>
<protein>
    <recommendedName>
        <fullName evidence="2">DUF7918 domain-containing protein</fullName>
    </recommendedName>
</protein>
<comment type="caution">
    <text evidence="3">The sequence shown here is derived from an EMBL/GenBank/DDBJ whole genome shotgun (WGS) entry which is preliminary data.</text>
</comment>
<organism evidence="3 4">
    <name type="scientific">Salinomyces thailandicus</name>
    <dbReference type="NCBI Taxonomy" id="706561"/>
    <lineage>
        <taxon>Eukaryota</taxon>
        <taxon>Fungi</taxon>
        <taxon>Dikarya</taxon>
        <taxon>Ascomycota</taxon>
        <taxon>Pezizomycotina</taxon>
        <taxon>Dothideomycetes</taxon>
        <taxon>Dothideomycetidae</taxon>
        <taxon>Mycosphaerellales</taxon>
        <taxon>Teratosphaeriaceae</taxon>
        <taxon>Salinomyces</taxon>
    </lineage>
</organism>
<evidence type="ECO:0000313" key="3">
    <source>
        <dbReference type="EMBL" id="TKA29723.1"/>
    </source>
</evidence>
<dbReference type="PANTHER" id="PTHR36223">
    <property type="entry name" value="BETA-LACTAMASE-TYPE TRANSPEPTIDASE FOLD DOMAIN CONTAINING PROTEIN"/>
    <property type="match status" value="1"/>
</dbReference>
<sequence>MKSLSTRGLEVAIHANGAALEEHDDPEHPATRTATTAYIEAPSDAAFSVKVSTCWQQLRLPAPNDALSISVYLDGEWVRCKVVDVNKGSSDCTINGALELIGAGSSAEKEFRFATLRTDEGSVKEWNVEAMKSLGEIKATCRWVRKQGISMEPARRSNAASEGADVPEKCLKGRAISSRAVLGATKACRDINMVEVTQPYGPEPFTTFTFKYRSRQDLQVEGILPRSPSPEPEVPLEEREPESLTAEEARELVRILRERGTGIKKEIKKEGAERRGRSGEWEGDDELTIEGEGPVRKRARRQAMDFVDLTAD</sequence>
<dbReference type="InterPro" id="IPR057678">
    <property type="entry name" value="DUF7918"/>
</dbReference>
<reference evidence="3 4" key="1">
    <citation type="submission" date="2017-03" db="EMBL/GenBank/DDBJ databases">
        <title>Genomes of endolithic fungi from Antarctica.</title>
        <authorList>
            <person name="Coleine C."/>
            <person name="Masonjones S."/>
            <person name="Stajich J.E."/>
        </authorList>
    </citation>
    <scope>NUCLEOTIDE SEQUENCE [LARGE SCALE GENOMIC DNA]</scope>
    <source>
        <strain evidence="3 4">CCFEE 6315</strain>
    </source>
</reference>
<gene>
    <name evidence="3" type="ORF">B0A50_03086</name>
</gene>
<dbReference type="PANTHER" id="PTHR36223:SF1">
    <property type="entry name" value="TRANSCRIPTION ELONGATION FACTOR EAF N-TERMINAL DOMAIN-CONTAINING PROTEIN"/>
    <property type="match status" value="1"/>
</dbReference>
<dbReference type="Pfam" id="PF25534">
    <property type="entry name" value="DUF7918"/>
    <property type="match status" value="1"/>
</dbReference>
<dbReference type="AlphaFoldDB" id="A0A4U0U3T5"/>
<keyword evidence="4" id="KW-1185">Reference proteome</keyword>
<evidence type="ECO:0000313" key="4">
    <source>
        <dbReference type="Proteomes" id="UP000308549"/>
    </source>
</evidence>
<feature type="compositionally biased region" description="Basic and acidic residues" evidence="1">
    <location>
        <begin position="264"/>
        <end position="280"/>
    </location>
</feature>
<proteinExistence type="predicted"/>